<dbReference type="InterPro" id="IPR014001">
    <property type="entry name" value="Helicase_ATP-bd"/>
</dbReference>
<keyword evidence="5" id="KW-0067">ATP-binding</keyword>
<comment type="similarity">
    <text evidence="1">Belongs to the helicase family. RecQ subfamily.</text>
</comment>
<reference evidence="10" key="1">
    <citation type="submission" date="2023-06" db="EMBL/GenBank/DDBJ databases">
        <title>Genome-scale phylogeny and comparative genomics of the fungal order Sordariales.</title>
        <authorList>
            <consortium name="Lawrence Berkeley National Laboratory"/>
            <person name="Hensen N."/>
            <person name="Bonometti L."/>
            <person name="Westerberg I."/>
            <person name="Brannstrom I.O."/>
            <person name="Guillou S."/>
            <person name="Cros-Aarteil S."/>
            <person name="Calhoun S."/>
            <person name="Haridas S."/>
            <person name="Kuo A."/>
            <person name="Mondo S."/>
            <person name="Pangilinan J."/>
            <person name="Riley R."/>
            <person name="LaButti K."/>
            <person name="Andreopoulos B."/>
            <person name="Lipzen A."/>
            <person name="Chen C."/>
            <person name="Yanf M."/>
            <person name="Daum C."/>
            <person name="Ng V."/>
            <person name="Clum A."/>
            <person name="Steindorff A."/>
            <person name="Ohm R."/>
            <person name="Martin F."/>
            <person name="Silar P."/>
            <person name="Natvig D."/>
            <person name="Lalanne C."/>
            <person name="Gautier V."/>
            <person name="Ament-velasquez S.L."/>
            <person name="Kruys A."/>
            <person name="Hutchinson M.I."/>
            <person name="Powell A.J."/>
            <person name="Barry K."/>
            <person name="Miller A.N."/>
            <person name="Grigoriev I.V."/>
            <person name="Debuchy R."/>
            <person name="Gladieux P."/>
            <person name="Thoren M.H."/>
            <person name="Johannesson H."/>
        </authorList>
    </citation>
    <scope>NUCLEOTIDE SEQUENCE</scope>
    <source>
        <strain evidence="10">SMH3187-1</strain>
    </source>
</reference>
<name>A0AA40EX33_9PEZI</name>
<dbReference type="GO" id="GO:0005737">
    <property type="term" value="C:cytoplasm"/>
    <property type="evidence" value="ECO:0007669"/>
    <property type="project" value="TreeGrafter"/>
</dbReference>
<dbReference type="SMART" id="SM00487">
    <property type="entry name" value="DEXDc"/>
    <property type="match status" value="1"/>
</dbReference>
<evidence type="ECO:0000256" key="7">
    <source>
        <dbReference type="ARBA" id="ARBA00034808"/>
    </source>
</evidence>
<evidence type="ECO:0000256" key="3">
    <source>
        <dbReference type="ARBA" id="ARBA00022801"/>
    </source>
</evidence>
<dbReference type="EC" id="5.6.2.4" evidence="7"/>
<comment type="catalytic activity">
    <reaction evidence="6">
        <text>Couples ATP hydrolysis with the unwinding of duplex DNA by translocating in the 3'-5' direction.</text>
        <dbReference type="EC" id="5.6.2.4"/>
    </reaction>
</comment>
<protein>
    <recommendedName>
        <fullName evidence="7">DNA 3'-5' helicase</fullName>
        <ecNumber evidence="7">5.6.2.4</ecNumber>
    </recommendedName>
</protein>
<gene>
    <name evidence="10" type="ORF">B0T18DRAFT_349093</name>
</gene>
<evidence type="ECO:0000256" key="1">
    <source>
        <dbReference type="ARBA" id="ARBA00005446"/>
    </source>
</evidence>
<dbReference type="AlphaFoldDB" id="A0AA40EX33"/>
<dbReference type="PROSITE" id="PS51192">
    <property type="entry name" value="HELICASE_ATP_BIND_1"/>
    <property type="match status" value="1"/>
</dbReference>
<keyword evidence="2" id="KW-0547">Nucleotide-binding</keyword>
<feature type="domain" description="Helicase C-terminal" evidence="9">
    <location>
        <begin position="295"/>
        <end position="444"/>
    </location>
</feature>
<dbReference type="Pfam" id="PF00271">
    <property type="entry name" value="Helicase_C"/>
    <property type="match status" value="1"/>
</dbReference>
<evidence type="ECO:0000313" key="11">
    <source>
        <dbReference type="Proteomes" id="UP001172155"/>
    </source>
</evidence>
<evidence type="ECO:0000256" key="2">
    <source>
        <dbReference type="ARBA" id="ARBA00022741"/>
    </source>
</evidence>
<dbReference type="GO" id="GO:0016787">
    <property type="term" value="F:hydrolase activity"/>
    <property type="evidence" value="ECO:0007669"/>
    <property type="project" value="UniProtKB-KW"/>
</dbReference>
<dbReference type="InterPro" id="IPR004589">
    <property type="entry name" value="DNA_helicase_ATP-dep_RecQ"/>
</dbReference>
<dbReference type="SMART" id="SM00490">
    <property type="entry name" value="HELICc"/>
    <property type="match status" value="1"/>
</dbReference>
<dbReference type="PROSITE" id="PS51194">
    <property type="entry name" value="HELICASE_CTER"/>
    <property type="match status" value="1"/>
</dbReference>
<dbReference type="GO" id="GO:0005634">
    <property type="term" value="C:nucleus"/>
    <property type="evidence" value="ECO:0007669"/>
    <property type="project" value="TreeGrafter"/>
</dbReference>
<dbReference type="SUPFAM" id="SSF52540">
    <property type="entry name" value="P-loop containing nucleoside triphosphate hydrolases"/>
    <property type="match status" value="1"/>
</dbReference>
<sequence length="728" mass="81205">MADEFDFDDDVFDDVDEADLAELERPAKRQKTVTAAPMAESDHLTLAKRILKDNFGYEAFRHEQAGVIQSLLAGENALAVFPTGAGKSLCYQIPALAFPELDAVDGIRDPGRAGVTIVVSPLLALMKDQVDVLRKKGIAADSVDSSKKYEDLQAVYAKLRDSELRILYCAPERLNNEGFVSMIKDVPGGIRLVAVDEAHCVSEWGHSFRPDYLKVARFAQEIQAERVVCLTATATLKVADDICAAFNIKKAHVFKTSPYRPNLELHAKTIENPNVLEHYVPHKLGKAPKAESDKRFEELFRFLRANRGPTLVYVALQHLAESHAEVLTKNGFNAAAFHAGLKTERKQHVQDAFMAGRIQIVCATIAFGMGIDKSNIRAVVHWDLASTVEEYSQQIGRAGRDGLLSKCMFFLAPSAFYLRELFARGDLPSRRSLAGLINDIFSLARGMRVHGVFKVSHYKQEREFDIRPSPLSIIYATLELHYGLFRAVTPEYSTYKFEAMPSYYPLIKNDKSKEAKAIRENAKKKIKFHDVDITATCKNSGVSRFEIVRKLNDLDSRGVLKLQTTGMEFRYQIEKELPDTEAGINEIIDKVLADLQGREKDAIHRGQEVMDLITGAKCFARALAEHFGMGLPNGQISCGHCTFCMTKTPVRPPTRRVQVTTAASIQPVLKAIDIRDDARFLARVAFGIKSPRVTQLKLDKDPVWQSLADHDFDALLAEFTRVCGKAAA</sequence>
<evidence type="ECO:0000313" key="10">
    <source>
        <dbReference type="EMBL" id="KAK0747110.1"/>
    </source>
</evidence>
<dbReference type="InterPro" id="IPR027417">
    <property type="entry name" value="P-loop_NTPase"/>
</dbReference>
<dbReference type="NCBIfam" id="TIGR00614">
    <property type="entry name" value="recQ_fam"/>
    <property type="match status" value="1"/>
</dbReference>
<evidence type="ECO:0000259" key="9">
    <source>
        <dbReference type="PROSITE" id="PS51194"/>
    </source>
</evidence>
<dbReference type="GO" id="GO:0043138">
    <property type="term" value="F:3'-5' DNA helicase activity"/>
    <property type="evidence" value="ECO:0007669"/>
    <property type="project" value="UniProtKB-EC"/>
</dbReference>
<dbReference type="InterPro" id="IPR036388">
    <property type="entry name" value="WH-like_DNA-bd_sf"/>
</dbReference>
<proteinExistence type="inferred from homology"/>
<evidence type="ECO:0000256" key="6">
    <source>
        <dbReference type="ARBA" id="ARBA00034617"/>
    </source>
</evidence>
<evidence type="ECO:0000256" key="4">
    <source>
        <dbReference type="ARBA" id="ARBA00022806"/>
    </source>
</evidence>
<dbReference type="GO" id="GO:0005694">
    <property type="term" value="C:chromosome"/>
    <property type="evidence" value="ECO:0007669"/>
    <property type="project" value="TreeGrafter"/>
</dbReference>
<evidence type="ECO:0000256" key="5">
    <source>
        <dbReference type="ARBA" id="ARBA00022840"/>
    </source>
</evidence>
<keyword evidence="3 10" id="KW-0378">Hydrolase</keyword>
<dbReference type="PANTHER" id="PTHR13710:SF120">
    <property type="entry name" value="BIFUNCTIONAL 3'-5' EXONUCLEASE_ATP-DEPENDENT HELICASE WRN"/>
    <property type="match status" value="1"/>
</dbReference>
<accession>A0AA40EX33</accession>
<keyword evidence="4" id="KW-0347">Helicase</keyword>
<dbReference type="InterPro" id="IPR011545">
    <property type="entry name" value="DEAD/DEAH_box_helicase_dom"/>
</dbReference>
<dbReference type="GO" id="GO:0009378">
    <property type="term" value="F:four-way junction helicase activity"/>
    <property type="evidence" value="ECO:0007669"/>
    <property type="project" value="TreeGrafter"/>
</dbReference>
<dbReference type="Pfam" id="PF00270">
    <property type="entry name" value="DEAD"/>
    <property type="match status" value="1"/>
</dbReference>
<dbReference type="Proteomes" id="UP001172155">
    <property type="component" value="Unassembled WGS sequence"/>
</dbReference>
<evidence type="ECO:0000259" key="8">
    <source>
        <dbReference type="PROSITE" id="PS51192"/>
    </source>
</evidence>
<dbReference type="PANTHER" id="PTHR13710">
    <property type="entry name" value="DNA HELICASE RECQ FAMILY MEMBER"/>
    <property type="match status" value="1"/>
</dbReference>
<dbReference type="InterPro" id="IPR001650">
    <property type="entry name" value="Helicase_C-like"/>
</dbReference>
<organism evidence="10 11">
    <name type="scientific">Schizothecium vesticola</name>
    <dbReference type="NCBI Taxonomy" id="314040"/>
    <lineage>
        <taxon>Eukaryota</taxon>
        <taxon>Fungi</taxon>
        <taxon>Dikarya</taxon>
        <taxon>Ascomycota</taxon>
        <taxon>Pezizomycotina</taxon>
        <taxon>Sordariomycetes</taxon>
        <taxon>Sordariomycetidae</taxon>
        <taxon>Sordariales</taxon>
        <taxon>Schizotheciaceae</taxon>
        <taxon>Schizothecium</taxon>
    </lineage>
</organism>
<keyword evidence="11" id="KW-1185">Reference proteome</keyword>
<dbReference type="EMBL" id="JAUKUD010000004">
    <property type="protein sequence ID" value="KAK0747110.1"/>
    <property type="molecule type" value="Genomic_DNA"/>
</dbReference>
<dbReference type="GO" id="GO:0000724">
    <property type="term" value="P:double-strand break repair via homologous recombination"/>
    <property type="evidence" value="ECO:0007669"/>
    <property type="project" value="TreeGrafter"/>
</dbReference>
<comment type="caution">
    <text evidence="10">The sequence shown here is derived from an EMBL/GenBank/DDBJ whole genome shotgun (WGS) entry which is preliminary data.</text>
</comment>
<dbReference type="Gene3D" id="3.40.50.300">
    <property type="entry name" value="P-loop containing nucleotide triphosphate hydrolases"/>
    <property type="match status" value="2"/>
</dbReference>
<dbReference type="Gene3D" id="1.10.10.10">
    <property type="entry name" value="Winged helix-like DNA-binding domain superfamily/Winged helix DNA-binding domain"/>
    <property type="match status" value="1"/>
</dbReference>
<feature type="domain" description="Helicase ATP-binding" evidence="8">
    <location>
        <begin position="68"/>
        <end position="252"/>
    </location>
</feature>
<dbReference type="GO" id="GO:0005524">
    <property type="term" value="F:ATP binding"/>
    <property type="evidence" value="ECO:0007669"/>
    <property type="project" value="UniProtKB-KW"/>
</dbReference>
<dbReference type="GO" id="GO:0003676">
    <property type="term" value="F:nucleic acid binding"/>
    <property type="evidence" value="ECO:0007669"/>
    <property type="project" value="InterPro"/>
</dbReference>